<gene>
    <name evidence="1" type="ORF">CTI12_AA505530</name>
</gene>
<keyword evidence="2" id="KW-1185">Reference proteome</keyword>
<sequence>MKKGASLLWKNITSLLSSITKSKSLTVKSKVEAMKARVIIFSLLKNKKKLPLTLRTGSISHKIHALLLGGTTASSDNKVNNEEATDVDNLQLVLQNATSFGDYDDEDSKYPDLRHSLFDQEYDDLDDLVNPNASVIDLVKNSMENDGEDFSLEDEIDHVADLFIMKFHKRMRLQKLESFKRYQEMLERGS</sequence>
<dbReference type="Pfam" id="PF05553">
    <property type="entry name" value="DUF761"/>
    <property type="match status" value="1"/>
</dbReference>
<reference evidence="1 2" key="1">
    <citation type="journal article" date="2018" name="Mol. Plant">
        <title>The genome of Artemisia annua provides insight into the evolution of Asteraceae family and artemisinin biosynthesis.</title>
        <authorList>
            <person name="Shen Q."/>
            <person name="Zhang L."/>
            <person name="Liao Z."/>
            <person name="Wang S."/>
            <person name="Yan T."/>
            <person name="Shi P."/>
            <person name="Liu M."/>
            <person name="Fu X."/>
            <person name="Pan Q."/>
            <person name="Wang Y."/>
            <person name="Lv Z."/>
            <person name="Lu X."/>
            <person name="Zhang F."/>
            <person name="Jiang W."/>
            <person name="Ma Y."/>
            <person name="Chen M."/>
            <person name="Hao X."/>
            <person name="Li L."/>
            <person name="Tang Y."/>
            <person name="Lv G."/>
            <person name="Zhou Y."/>
            <person name="Sun X."/>
            <person name="Brodelius P.E."/>
            <person name="Rose J.K.C."/>
            <person name="Tang K."/>
        </authorList>
    </citation>
    <scope>NUCLEOTIDE SEQUENCE [LARGE SCALE GENOMIC DNA]</scope>
    <source>
        <strain evidence="2">cv. Huhao1</strain>
        <tissue evidence="1">Leaf</tissue>
    </source>
</reference>
<protein>
    <submittedName>
        <fullName evidence="1">Uncharacterized protein</fullName>
    </submittedName>
</protein>
<dbReference type="InterPro" id="IPR008480">
    <property type="entry name" value="DUF761_pln"/>
</dbReference>
<evidence type="ECO:0000313" key="1">
    <source>
        <dbReference type="EMBL" id="PWA46742.1"/>
    </source>
</evidence>
<dbReference type="STRING" id="35608.A0A2U1LCL1"/>
<dbReference type="AlphaFoldDB" id="A0A2U1LCL1"/>
<proteinExistence type="predicted"/>
<accession>A0A2U1LCL1</accession>
<dbReference type="EMBL" id="PKPP01010129">
    <property type="protein sequence ID" value="PWA46742.1"/>
    <property type="molecule type" value="Genomic_DNA"/>
</dbReference>
<dbReference type="OrthoDB" id="684076at2759"/>
<name>A0A2U1LCL1_ARTAN</name>
<organism evidence="1 2">
    <name type="scientific">Artemisia annua</name>
    <name type="common">Sweet wormwood</name>
    <dbReference type="NCBI Taxonomy" id="35608"/>
    <lineage>
        <taxon>Eukaryota</taxon>
        <taxon>Viridiplantae</taxon>
        <taxon>Streptophyta</taxon>
        <taxon>Embryophyta</taxon>
        <taxon>Tracheophyta</taxon>
        <taxon>Spermatophyta</taxon>
        <taxon>Magnoliopsida</taxon>
        <taxon>eudicotyledons</taxon>
        <taxon>Gunneridae</taxon>
        <taxon>Pentapetalae</taxon>
        <taxon>asterids</taxon>
        <taxon>campanulids</taxon>
        <taxon>Asterales</taxon>
        <taxon>Asteraceae</taxon>
        <taxon>Asteroideae</taxon>
        <taxon>Anthemideae</taxon>
        <taxon>Artemisiinae</taxon>
        <taxon>Artemisia</taxon>
    </lineage>
</organism>
<dbReference type="PANTHER" id="PTHR33450:SF31">
    <property type="entry name" value="EMB|CAB67623.1"/>
    <property type="match status" value="1"/>
</dbReference>
<comment type="caution">
    <text evidence="1">The sequence shown here is derived from an EMBL/GenBank/DDBJ whole genome shotgun (WGS) entry which is preliminary data.</text>
</comment>
<evidence type="ECO:0000313" key="2">
    <source>
        <dbReference type="Proteomes" id="UP000245207"/>
    </source>
</evidence>
<dbReference type="PANTHER" id="PTHR33450">
    <property type="entry name" value="EMB|CAB67623.1-RELATED"/>
    <property type="match status" value="1"/>
</dbReference>
<dbReference type="Proteomes" id="UP000245207">
    <property type="component" value="Unassembled WGS sequence"/>
</dbReference>